<keyword evidence="2" id="KW-1185">Reference proteome</keyword>
<gene>
    <name evidence="1" type="ORF">CALMAC_LOCUS9078</name>
</gene>
<proteinExistence type="predicted"/>
<accession>A0A653CH60</accession>
<evidence type="ECO:0000313" key="1">
    <source>
        <dbReference type="EMBL" id="VEN47248.1"/>
    </source>
</evidence>
<protein>
    <submittedName>
        <fullName evidence="1">Uncharacterized protein</fullName>
    </submittedName>
</protein>
<dbReference type="EMBL" id="CAACVG010007827">
    <property type="protein sequence ID" value="VEN47248.1"/>
    <property type="molecule type" value="Genomic_DNA"/>
</dbReference>
<dbReference type="AlphaFoldDB" id="A0A653CH60"/>
<sequence length="211" mass="24485">MIEIIMLGFKDIARQIQRPHTYRSLQLGRNPHKAASLGQASLLPLLNEDYSDESSKRIARSFERYIKNTKNFMKESPRFLSYNYPFTFEPLLLTYIFLECKVLYNRESYSQKTEQLVEDRILRLLLIIYSAYLRHHQVPADKIFGESAKAIVKLCVQFRQCYDVNHTVIENIVVKLLAKTGQLKDALTLTNKHLPSSIDSSLKDPSDNDRG</sequence>
<organism evidence="1 2">
    <name type="scientific">Callosobruchus maculatus</name>
    <name type="common">Southern cowpea weevil</name>
    <name type="synonym">Pulse bruchid</name>
    <dbReference type="NCBI Taxonomy" id="64391"/>
    <lineage>
        <taxon>Eukaryota</taxon>
        <taxon>Metazoa</taxon>
        <taxon>Ecdysozoa</taxon>
        <taxon>Arthropoda</taxon>
        <taxon>Hexapoda</taxon>
        <taxon>Insecta</taxon>
        <taxon>Pterygota</taxon>
        <taxon>Neoptera</taxon>
        <taxon>Endopterygota</taxon>
        <taxon>Coleoptera</taxon>
        <taxon>Polyphaga</taxon>
        <taxon>Cucujiformia</taxon>
        <taxon>Chrysomeloidea</taxon>
        <taxon>Chrysomelidae</taxon>
        <taxon>Bruchinae</taxon>
        <taxon>Bruchini</taxon>
        <taxon>Callosobruchus</taxon>
    </lineage>
</organism>
<evidence type="ECO:0000313" key="2">
    <source>
        <dbReference type="Proteomes" id="UP000410492"/>
    </source>
</evidence>
<reference evidence="1 2" key="1">
    <citation type="submission" date="2019-01" db="EMBL/GenBank/DDBJ databases">
        <authorList>
            <person name="Sayadi A."/>
        </authorList>
    </citation>
    <scope>NUCLEOTIDE SEQUENCE [LARGE SCALE GENOMIC DNA]</scope>
</reference>
<dbReference type="Proteomes" id="UP000410492">
    <property type="component" value="Unassembled WGS sequence"/>
</dbReference>
<name>A0A653CH60_CALMS</name>